<reference evidence="2 3" key="1">
    <citation type="submission" date="2014-02" db="EMBL/GenBank/DDBJ databases">
        <title>Whole genome shotgun sequence of Rhodococcus wratislaviensis NBRC 100605.</title>
        <authorList>
            <person name="Hosoyama A."/>
            <person name="Tsuchikane K."/>
            <person name="Yoshida I."/>
            <person name="Ohji S."/>
            <person name="Ichikawa N."/>
            <person name="Yamazoe A."/>
            <person name="Fujita N."/>
        </authorList>
    </citation>
    <scope>NUCLEOTIDE SEQUENCE [LARGE SCALE GENOMIC DNA]</scope>
    <source>
        <strain evidence="2 3">NBRC 100605</strain>
    </source>
</reference>
<evidence type="ECO:0000313" key="2">
    <source>
        <dbReference type="EMBL" id="GAF50682.1"/>
    </source>
</evidence>
<dbReference type="RefSeq" id="WP_255221786.1">
    <property type="nucleotide sequence ID" value="NZ_BAWF01000095.1"/>
</dbReference>
<name>X0QGI9_RHOWR</name>
<evidence type="ECO:0000256" key="1">
    <source>
        <dbReference type="SAM" id="MobiDB-lite"/>
    </source>
</evidence>
<keyword evidence="3" id="KW-1185">Reference proteome</keyword>
<dbReference type="Proteomes" id="UP000019491">
    <property type="component" value="Unassembled WGS sequence"/>
</dbReference>
<dbReference type="AlphaFoldDB" id="X0QGI9"/>
<dbReference type="EMBL" id="BAWF01000095">
    <property type="protein sequence ID" value="GAF50682.1"/>
    <property type="molecule type" value="Genomic_DNA"/>
</dbReference>
<comment type="caution">
    <text evidence="2">The sequence shown here is derived from an EMBL/GenBank/DDBJ whole genome shotgun (WGS) entry which is preliminary data.</text>
</comment>
<sequence>MARRRRRAARLDLVWYDHLPYLNSPDRWPVFAQGRLAKWFEFYADAMELDVRMGTEFTRGSYDDATGAPARCTHGTSSPPRE</sequence>
<proteinExistence type="predicted"/>
<organism evidence="2 3">
    <name type="scientific">Rhodococcus wratislaviensis NBRC 100605</name>
    <dbReference type="NCBI Taxonomy" id="1219028"/>
    <lineage>
        <taxon>Bacteria</taxon>
        <taxon>Bacillati</taxon>
        <taxon>Actinomycetota</taxon>
        <taxon>Actinomycetes</taxon>
        <taxon>Mycobacteriales</taxon>
        <taxon>Nocardiaceae</taxon>
        <taxon>Rhodococcus</taxon>
    </lineage>
</organism>
<feature type="region of interest" description="Disordered" evidence="1">
    <location>
        <begin position="62"/>
        <end position="82"/>
    </location>
</feature>
<protein>
    <submittedName>
        <fullName evidence="2">Uncharacterized protein</fullName>
    </submittedName>
</protein>
<accession>X0QGI9</accession>
<evidence type="ECO:0000313" key="3">
    <source>
        <dbReference type="Proteomes" id="UP000019491"/>
    </source>
</evidence>
<gene>
    <name evidence="2" type="ORF">RW1_095_03070</name>
</gene>